<gene>
    <name evidence="1" type="ORF">ISF_05938</name>
</gene>
<organism evidence="1 2">
    <name type="scientific">Cordyceps fumosorosea (strain ARSEF 2679)</name>
    <name type="common">Isaria fumosorosea</name>
    <dbReference type="NCBI Taxonomy" id="1081104"/>
    <lineage>
        <taxon>Eukaryota</taxon>
        <taxon>Fungi</taxon>
        <taxon>Dikarya</taxon>
        <taxon>Ascomycota</taxon>
        <taxon>Pezizomycotina</taxon>
        <taxon>Sordariomycetes</taxon>
        <taxon>Hypocreomycetidae</taxon>
        <taxon>Hypocreales</taxon>
        <taxon>Cordycipitaceae</taxon>
        <taxon>Cordyceps</taxon>
    </lineage>
</organism>
<dbReference type="AlphaFoldDB" id="A0A167SU26"/>
<dbReference type="GeneID" id="30022230"/>
<dbReference type="RefSeq" id="XP_018703040.1">
    <property type="nucleotide sequence ID" value="XM_018849543.1"/>
</dbReference>
<proteinExistence type="predicted"/>
<dbReference type="OrthoDB" id="4607847at2759"/>
<protein>
    <submittedName>
        <fullName evidence="1">Uncharacterized protein</fullName>
    </submittedName>
</protein>
<comment type="caution">
    <text evidence="1">The sequence shown here is derived from an EMBL/GenBank/DDBJ whole genome shotgun (WGS) entry which is preliminary data.</text>
</comment>
<dbReference type="EMBL" id="AZHB01000015">
    <property type="protein sequence ID" value="OAA59927.1"/>
    <property type="molecule type" value="Genomic_DNA"/>
</dbReference>
<reference evidence="1 2" key="1">
    <citation type="journal article" date="2016" name="Genome Biol. Evol.">
        <title>Divergent and convergent evolution of fungal pathogenicity.</title>
        <authorList>
            <person name="Shang Y."/>
            <person name="Xiao G."/>
            <person name="Zheng P."/>
            <person name="Cen K."/>
            <person name="Zhan S."/>
            <person name="Wang C."/>
        </authorList>
    </citation>
    <scope>NUCLEOTIDE SEQUENCE [LARGE SCALE GENOMIC DNA]</scope>
    <source>
        <strain evidence="1 2">ARSEF 2679</strain>
    </source>
</reference>
<name>A0A167SU26_CORFA</name>
<evidence type="ECO:0000313" key="2">
    <source>
        <dbReference type="Proteomes" id="UP000076744"/>
    </source>
</evidence>
<keyword evidence="2" id="KW-1185">Reference proteome</keyword>
<dbReference type="Proteomes" id="UP000076744">
    <property type="component" value="Unassembled WGS sequence"/>
</dbReference>
<sequence>MGQDEYLLVWAENHRVLTVQWTDDKKAFRGDEKLYECSEVLAVGSEPTFVIRIRFKDATSGLPSRYCLNIRAANIGNVWLNSNKFDSFAGRDHAV</sequence>
<evidence type="ECO:0000313" key="1">
    <source>
        <dbReference type="EMBL" id="OAA59927.1"/>
    </source>
</evidence>
<accession>A0A167SU26</accession>